<protein>
    <submittedName>
        <fullName evidence="1">Uncharacterized protein</fullName>
    </submittedName>
</protein>
<accession>A0AAX3JC58</accession>
<sequence>MIEAHADIDLDLLQCVRAVIKKAQLQVIERQAFTDGVKLAVSGDEGLVKNIVINVAFREILQLLEWSECSHNENQIRVLFAADDNSKLTTV</sequence>
<gene>
    <name evidence="1" type="ORF">PANT111_560076</name>
</gene>
<dbReference type="Proteomes" id="UP000433737">
    <property type="component" value="Unassembled WGS sequence"/>
</dbReference>
<evidence type="ECO:0000313" key="1">
    <source>
        <dbReference type="EMBL" id="VXC60091.1"/>
    </source>
</evidence>
<organism evidence="1 2">
    <name type="scientific">Pantoea brenneri</name>
    <dbReference type="NCBI Taxonomy" id="472694"/>
    <lineage>
        <taxon>Bacteria</taxon>
        <taxon>Pseudomonadati</taxon>
        <taxon>Pseudomonadota</taxon>
        <taxon>Gammaproteobacteria</taxon>
        <taxon>Enterobacterales</taxon>
        <taxon>Erwiniaceae</taxon>
        <taxon>Pantoea</taxon>
    </lineage>
</organism>
<comment type="caution">
    <text evidence="1">The sequence shown here is derived from an EMBL/GenBank/DDBJ whole genome shotgun (WGS) entry which is preliminary data.</text>
</comment>
<dbReference type="AlphaFoldDB" id="A0AAX3JC58"/>
<evidence type="ECO:0000313" key="2">
    <source>
        <dbReference type="Proteomes" id="UP000433737"/>
    </source>
</evidence>
<name>A0AAX3JC58_9GAMM</name>
<dbReference type="EMBL" id="CABWMH010000052">
    <property type="protein sequence ID" value="VXC60091.1"/>
    <property type="molecule type" value="Genomic_DNA"/>
</dbReference>
<proteinExistence type="predicted"/>
<reference evidence="1 2" key="1">
    <citation type="submission" date="2019-10" db="EMBL/GenBank/DDBJ databases">
        <authorList>
            <person name="Karimi E."/>
        </authorList>
    </citation>
    <scope>NUCLEOTIDE SEQUENCE [LARGE SCALE GENOMIC DNA]</scope>
    <source>
        <strain evidence="1">Pantoea sp. 111</strain>
    </source>
</reference>